<gene>
    <name evidence="3" type="ORF">GA0070558_113139</name>
</gene>
<evidence type="ECO:0000256" key="2">
    <source>
        <dbReference type="SAM" id="Phobius"/>
    </source>
</evidence>
<feature type="region of interest" description="Disordered" evidence="1">
    <location>
        <begin position="56"/>
        <end position="77"/>
    </location>
</feature>
<dbReference type="EMBL" id="FMCW01000013">
    <property type="protein sequence ID" value="SCE91750.1"/>
    <property type="molecule type" value="Genomic_DNA"/>
</dbReference>
<proteinExistence type="predicted"/>
<sequence>MGAATHQCAGPATGPGTGLAARIGAAFAVAVAAFAGPLAAGARAAGAPEAVPVAAPVPEPPVGPPGPAGGQQPGSQPGWLVFVEVTPSTVQPGYLVGIRASCHDNSVPAIVVSDAFGRVAVHPQRGLLTGTPMVRERIWPGNYRVKLECRGGETATTMLQVVKKQPSPAPTHKPTYQPTHHPTYPPTHHPSRGPNTGFGGTARGATDGLLLPGGVALTVAGVTIGVATARRPRSRRGGNRS</sequence>
<feature type="transmembrane region" description="Helical" evidence="2">
    <location>
        <begin position="209"/>
        <end position="229"/>
    </location>
</feature>
<keyword evidence="2" id="KW-1133">Transmembrane helix</keyword>
<keyword evidence="2" id="KW-0812">Transmembrane</keyword>
<evidence type="ECO:0000313" key="4">
    <source>
        <dbReference type="Proteomes" id="UP000199375"/>
    </source>
</evidence>
<organism evidence="3 4">
    <name type="scientific">Micromonospora haikouensis</name>
    <dbReference type="NCBI Taxonomy" id="686309"/>
    <lineage>
        <taxon>Bacteria</taxon>
        <taxon>Bacillati</taxon>
        <taxon>Actinomycetota</taxon>
        <taxon>Actinomycetes</taxon>
        <taxon>Micromonosporales</taxon>
        <taxon>Micromonosporaceae</taxon>
        <taxon>Micromonospora</taxon>
    </lineage>
</organism>
<accession>A0A1C4W6B8</accession>
<protein>
    <submittedName>
        <fullName evidence="3">Uncharacterized protein</fullName>
    </submittedName>
</protein>
<feature type="compositionally biased region" description="Low complexity" evidence="1">
    <location>
        <begin position="170"/>
        <end position="182"/>
    </location>
</feature>
<reference evidence="3 4" key="1">
    <citation type="submission" date="2016-06" db="EMBL/GenBank/DDBJ databases">
        <authorList>
            <person name="Kjaerup R.B."/>
            <person name="Dalgaard T.S."/>
            <person name="Juul-Madsen H.R."/>
        </authorList>
    </citation>
    <scope>NUCLEOTIDE SEQUENCE [LARGE SCALE GENOMIC DNA]</scope>
    <source>
        <strain evidence="3 4">DSM 45626</strain>
    </source>
</reference>
<dbReference type="Proteomes" id="UP000199375">
    <property type="component" value="Unassembled WGS sequence"/>
</dbReference>
<keyword evidence="2" id="KW-0472">Membrane</keyword>
<dbReference type="AlphaFoldDB" id="A0A1C4W6B8"/>
<feature type="region of interest" description="Disordered" evidence="1">
    <location>
        <begin position="163"/>
        <end position="201"/>
    </location>
</feature>
<name>A0A1C4W6B8_9ACTN</name>
<dbReference type="RefSeq" id="WP_256091951.1">
    <property type="nucleotide sequence ID" value="NZ_FMCW01000013.1"/>
</dbReference>
<feature type="compositionally biased region" description="Pro residues" evidence="1">
    <location>
        <begin position="56"/>
        <end position="67"/>
    </location>
</feature>
<evidence type="ECO:0000313" key="3">
    <source>
        <dbReference type="EMBL" id="SCE91750.1"/>
    </source>
</evidence>
<evidence type="ECO:0000256" key="1">
    <source>
        <dbReference type="SAM" id="MobiDB-lite"/>
    </source>
</evidence>